<proteinExistence type="predicted"/>
<name>A0AAD6CKY1_9EURO</name>
<dbReference type="AlphaFoldDB" id="A0AAD6CKY1"/>
<gene>
    <name evidence="1" type="ORF">N7494_011960</name>
</gene>
<accession>A0AAD6CKY1</accession>
<evidence type="ECO:0000313" key="2">
    <source>
        <dbReference type="Proteomes" id="UP001220324"/>
    </source>
</evidence>
<evidence type="ECO:0000313" key="1">
    <source>
        <dbReference type="EMBL" id="KAJ5525310.1"/>
    </source>
</evidence>
<sequence>MDLQIQKRLDEEGWYLSQLGDFVKLPVEIRWMIWENLFQNIHSTTPTTKSHNGRLLGILGCSRILYYEITHLLYKDIKHEIQICDDESMWLIALSSKYVYATWAVGTVEAMSRHIRNFPHERVEEKSISIKVAGPDISEGDYMGYLRGIGQLLYRAVTLFDILTHVGPPRDVMQHVHIDVTGEWWNLRRKRCTDYRQARIEDIVNPFTSFRSYDIIGPEHIKSYLEPRLPLPKFSFSDFPYPWNTLGEMDPERS</sequence>
<comment type="caution">
    <text evidence="1">The sequence shown here is derived from an EMBL/GenBank/DDBJ whole genome shotgun (WGS) entry which is preliminary data.</text>
</comment>
<protein>
    <submittedName>
        <fullName evidence="1">Uncharacterized protein</fullName>
    </submittedName>
</protein>
<dbReference type="Proteomes" id="UP001220324">
    <property type="component" value="Unassembled WGS sequence"/>
</dbReference>
<organism evidence="1 2">
    <name type="scientific">Penicillium frequentans</name>
    <dbReference type="NCBI Taxonomy" id="3151616"/>
    <lineage>
        <taxon>Eukaryota</taxon>
        <taxon>Fungi</taxon>
        <taxon>Dikarya</taxon>
        <taxon>Ascomycota</taxon>
        <taxon>Pezizomycotina</taxon>
        <taxon>Eurotiomycetes</taxon>
        <taxon>Eurotiomycetidae</taxon>
        <taxon>Eurotiales</taxon>
        <taxon>Aspergillaceae</taxon>
        <taxon>Penicillium</taxon>
    </lineage>
</organism>
<dbReference type="EMBL" id="JAQIZZ010000008">
    <property type="protein sequence ID" value="KAJ5525310.1"/>
    <property type="molecule type" value="Genomic_DNA"/>
</dbReference>
<reference evidence="1 2" key="1">
    <citation type="journal article" date="2023" name="IMA Fungus">
        <title>Comparative genomic study of the Penicillium genus elucidates a diverse pangenome and 15 lateral gene transfer events.</title>
        <authorList>
            <person name="Petersen C."/>
            <person name="Sorensen T."/>
            <person name="Nielsen M.R."/>
            <person name="Sondergaard T.E."/>
            <person name="Sorensen J.L."/>
            <person name="Fitzpatrick D.A."/>
            <person name="Frisvad J.C."/>
            <person name="Nielsen K.L."/>
        </authorList>
    </citation>
    <scope>NUCLEOTIDE SEQUENCE [LARGE SCALE GENOMIC DNA]</scope>
    <source>
        <strain evidence="1 2">IBT 35679</strain>
    </source>
</reference>
<keyword evidence="2" id="KW-1185">Reference proteome</keyword>